<evidence type="ECO:0008006" key="4">
    <source>
        <dbReference type="Google" id="ProtNLM"/>
    </source>
</evidence>
<feature type="transmembrane region" description="Helical" evidence="1">
    <location>
        <begin position="78"/>
        <end position="99"/>
    </location>
</feature>
<keyword evidence="3" id="KW-1185">Reference proteome</keyword>
<comment type="caution">
    <text evidence="2">The sequence shown here is derived from an EMBL/GenBank/DDBJ whole genome shotgun (WGS) entry which is preliminary data.</text>
</comment>
<evidence type="ECO:0000313" key="3">
    <source>
        <dbReference type="Proteomes" id="UP001231109"/>
    </source>
</evidence>
<dbReference type="Proteomes" id="UP001231109">
    <property type="component" value="Unassembled WGS sequence"/>
</dbReference>
<accession>A0ABT9HW05</accession>
<keyword evidence="1" id="KW-0812">Transmembrane</keyword>
<keyword evidence="1" id="KW-1133">Transmembrane helix</keyword>
<proteinExistence type="predicted"/>
<dbReference type="RefSeq" id="WP_305974265.1">
    <property type="nucleotide sequence ID" value="NZ_JAPJDZ010000007.1"/>
</dbReference>
<dbReference type="EMBL" id="JAPJDZ010000007">
    <property type="protein sequence ID" value="MDP5135312.1"/>
    <property type="molecule type" value="Genomic_DNA"/>
</dbReference>
<name>A0ABT9HW05_9GAMM</name>
<organism evidence="2 3">
    <name type="scientific">Rheinheimera baltica</name>
    <dbReference type="NCBI Taxonomy" id="67576"/>
    <lineage>
        <taxon>Bacteria</taxon>
        <taxon>Pseudomonadati</taxon>
        <taxon>Pseudomonadota</taxon>
        <taxon>Gammaproteobacteria</taxon>
        <taxon>Chromatiales</taxon>
        <taxon>Chromatiaceae</taxon>
        <taxon>Rheinheimera</taxon>
    </lineage>
</organism>
<keyword evidence="1" id="KW-0472">Membrane</keyword>
<sequence>MKCRTHLDNEAIGLCKHCHRFICEECLLDTGWGIVCSKACADELEVSRKIVSDSEAAFAENKTSAEVYRNALIANKKFHSSMLGTWLLFFAVSVVKSTSYGDSDYAITFGVIFFVFIIFSVIKIKINANAIKILSNQPTQPPANASAD</sequence>
<evidence type="ECO:0000313" key="2">
    <source>
        <dbReference type="EMBL" id="MDP5135312.1"/>
    </source>
</evidence>
<evidence type="ECO:0000256" key="1">
    <source>
        <dbReference type="SAM" id="Phobius"/>
    </source>
</evidence>
<reference evidence="2 3" key="1">
    <citation type="submission" date="2022-11" db="EMBL/GenBank/DDBJ databases">
        <title>Viruses from the air-sea interface of a natural surface slick.</title>
        <authorList>
            <person name="Rahlff J."/>
            <person name="Holmfeldt K."/>
        </authorList>
    </citation>
    <scope>NUCLEOTIDE SEQUENCE [LARGE SCALE GENOMIC DNA]</scope>
    <source>
        <strain evidence="2 3">SMS4</strain>
    </source>
</reference>
<feature type="transmembrane region" description="Helical" evidence="1">
    <location>
        <begin position="105"/>
        <end position="122"/>
    </location>
</feature>
<gene>
    <name evidence="2" type="ORF">ORJ04_05020</name>
</gene>
<protein>
    <recommendedName>
        <fullName evidence="4">B box-type domain-containing protein</fullName>
    </recommendedName>
</protein>